<keyword evidence="2" id="KW-1185">Reference proteome</keyword>
<evidence type="ECO:0000313" key="1">
    <source>
        <dbReference type="EMBL" id="CDY66953.1"/>
    </source>
</evidence>
<accession>A0A078JH77</accession>
<gene>
    <name evidence="1" type="primary">BnaCnng52930D</name>
    <name evidence="1" type="ORF">GSBRNA2T00057713001</name>
</gene>
<evidence type="ECO:0000313" key="2">
    <source>
        <dbReference type="Proteomes" id="UP000028999"/>
    </source>
</evidence>
<protein>
    <submittedName>
        <fullName evidence="1">BnaCnng52930D protein</fullName>
    </submittedName>
</protein>
<organism evidence="1 2">
    <name type="scientific">Brassica napus</name>
    <name type="common">Rape</name>
    <dbReference type="NCBI Taxonomy" id="3708"/>
    <lineage>
        <taxon>Eukaryota</taxon>
        <taxon>Viridiplantae</taxon>
        <taxon>Streptophyta</taxon>
        <taxon>Embryophyta</taxon>
        <taxon>Tracheophyta</taxon>
        <taxon>Spermatophyta</taxon>
        <taxon>Magnoliopsida</taxon>
        <taxon>eudicotyledons</taxon>
        <taxon>Gunneridae</taxon>
        <taxon>Pentapetalae</taxon>
        <taxon>rosids</taxon>
        <taxon>malvids</taxon>
        <taxon>Brassicales</taxon>
        <taxon>Brassicaceae</taxon>
        <taxon>Brassiceae</taxon>
        <taxon>Brassica</taxon>
    </lineage>
</organism>
<proteinExistence type="predicted"/>
<dbReference type="PaxDb" id="3708-A0A078JH77"/>
<name>A0A078JH77_BRANA</name>
<dbReference type="EMBL" id="LK035614">
    <property type="protein sequence ID" value="CDY66953.1"/>
    <property type="molecule type" value="Genomic_DNA"/>
</dbReference>
<sequence>MGQLKYSVHPKKEIHKILC</sequence>
<dbReference type="AlphaFoldDB" id="A0A078JH77"/>
<reference evidence="1 2" key="1">
    <citation type="journal article" date="2014" name="Science">
        <title>Plant genetics. Early allopolyploid evolution in the post-Neolithic Brassica napus oilseed genome.</title>
        <authorList>
            <person name="Chalhoub B."/>
            <person name="Denoeud F."/>
            <person name="Liu S."/>
            <person name="Parkin I.A."/>
            <person name="Tang H."/>
            <person name="Wang X."/>
            <person name="Chiquet J."/>
            <person name="Belcram H."/>
            <person name="Tong C."/>
            <person name="Samans B."/>
            <person name="Correa M."/>
            <person name="Da Silva C."/>
            <person name="Just J."/>
            <person name="Falentin C."/>
            <person name="Koh C.S."/>
            <person name="Le Clainche I."/>
            <person name="Bernard M."/>
            <person name="Bento P."/>
            <person name="Noel B."/>
            <person name="Labadie K."/>
            <person name="Alberti A."/>
            <person name="Charles M."/>
            <person name="Arnaud D."/>
            <person name="Guo H."/>
            <person name="Daviaud C."/>
            <person name="Alamery S."/>
            <person name="Jabbari K."/>
            <person name="Zhao M."/>
            <person name="Edger P.P."/>
            <person name="Chelaifa H."/>
            <person name="Tack D."/>
            <person name="Lassalle G."/>
            <person name="Mestiri I."/>
            <person name="Schnel N."/>
            <person name="Le Paslier M.C."/>
            <person name="Fan G."/>
            <person name="Renault V."/>
            <person name="Bayer P.E."/>
            <person name="Golicz A.A."/>
            <person name="Manoli S."/>
            <person name="Lee T.H."/>
            <person name="Thi V.H."/>
            <person name="Chalabi S."/>
            <person name="Hu Q."/>
            <person name="Fan C."/>
            <person name="Tollenaere R."/>
            <person name="Lu Y."/>
            <person name="Battail C."/>
            <person name="Shen J."/>
            <person name="Sidebottom C.H."/>
            <person name="Wang X."/>
            <person name="Canaguier A."/>
            <person name="Chauveau A."/>
            <person name="Berard A."/>
            <person name="Deniot G."/>
            <person name="Guan M."/>
            <person name="Liu Z."/>
            <person name="Sun F."/>
            <person name="Lim Y.P."/>
            <person name="Lyons E."/>
            <person name="Town C.D."/>
            <person name="Bancroft I."/>
            <person name="Wang X."/>
            <person name="Meng J."/>
            <person name="Ma J."/>
            <person name="Pires J.C."/>
            <person name="King G.J."/>
            <person name="Brunel D."/>
            <person name="Delourme R."/>
            <person name="Renard M."/>
            <person name="Aury J.M."/>
            <person name="Adams K.L."/>
            <person name="Batley J."/>
            <person name="Snowdon R.J."/>
            <person name="Tost J."/>
            <person name="Edwards D."/>
            <person name="Zhou Y."/>
            <person name="Hua W."/>
            <person name="Sharpe A.G."/>
            <person name="Paterson A.H."/>
            <person name="Guan C."/>
            <person name="Wincker P."/>
        </authorList>
    </citation>
    <scope>NUCLEOTIDE SEQUENCE [LARGE SCALE GENOMIC DNA]</scope>
    <source>
        <strain evidence="2">cv. Darmor-bzh</strain>
    </source>
</reference>
<dbReference type="Proteomes" id="UP000028999">
    <property type="component" value="Unassembled WGS sequence"/>
</dbReference>
<dbReference type="Gramene" id="CDY66953">
    <property type="protein sequence ID" value="CDY66953"/>
    <property type="gene ID" value="GSBRNA2T00057713001"/>
</dbReference>